<dbReference type="SUPFAM" id="SSF56655">
    <property type="entry name" value="Carbohydrate phosphatase"/>
    <property type="match status" value="1"/>
</dbReference>
<gene>
    <name evidence="1" type="ORF">ACFP4F_23005</name>
</gene>
<name>A0ABW1MNJ7_9ACTN</name>
<protein>
    <submittedName>
        <fullName evidence="1">3'(2'),5'-bisphosphate nucleotidase CysQ</fullName>
        <ecNumber evidence="1">3.1.3.7</ecNumber>
    </submittedName>
</protein>
<evidence type="ECO:0000313" key="1">
    <source>
        <dbReference type="EMBL" id="MFC6065391.1"/>
    </source>
</evidence>
<proteinExistence type="predicted"/>
<dbReference type="GO" id="GO:0008441">
    <property type="term" value="F:3'(2'),5'-bisphosphate nucleotidase activity"/>
    <property type="evidence" value="ECO:0007669"/>
    <property type="project" value="UniProtKB-EC"/>
</dbReference>
<dbReference type="EMBL" id="JBHSPX010000007">
    <property type="protein sequence ID" value="MFC6065391.1"/>
    <property type="molecule type" value="Genomic_DNA"/>
</dbReference>
<dbReference type="PANTHER" id="PTHR43028">
    <property type="entry name" value="3'(2'),5'-BISPHOSPHATE NUCLEOTIDASE 1"/>
    <property type="match status" value="1"/>
</dbReference>
<accession>A0ABW1MNJ7</accession>
<dbReference type="RefSeq" id="WP_245659596.1">
    <property type="nucleotide sequence ID" value="NZ_JBHSPX010000007.1"/>
</dbReference>
<comment type="caution">
    <text evidence="1">The sequence shown here is derived from an EMBL/GenBank/DDBJ whole genome shotgun (WGS) entry which is preliminary data.</text>
</comment>
<dbReference type="Proteomes" id="UP001596139">
    <property type="component" value="Unassembled WGS sequence"/>
</dbReference>
<dbReference type="Gene3D" id="3.30.540.10">
    <property type="entry name" value="Fructose-1,6-Bisphosphatase, subunit A, domain 1"/>
    <property type="match status" value="1"/>
</dbReference>
<keyword evidence="2" id="KW-1185">Reference proteome</keyword>
<keyword evidence="1" id="KW-0378">Hydrolase</keyword>
<reference evidence="2" key="1">
    <citation type="journal article" date="2019" name="Int. J. Syst. Evol. Microbiol.">
        <title>The Global Catalogue of Microorganisms (GCM) 10K type strain sequencing project: providing services to taxonomists for standard genome sequencing and annotation.</title>
        <authorList>
            <consortium name="The Broad Institute Genomics Platform"/>
            <consortium name="The Broad Institute Genome Sequencing Center for Infectious Disease"/>
            <person name="Wu L."/>
            <person name="Ma J."/>
        </authorList>
    </citation>
    <scope>NUCLEOTIDE SEQUENCE [LARGE SCALE GENOMIC DNA]</scope>
    <source>
        <strain evidence="2">CGMCC 1.15180</strain>
    </source>
</reference>
<sequence length="256" mass="27164">MSTSYIPTRDRADHELAHRLAEAAGALLLALRAEPGRTTRLSAEGDRRSNEFLLAALAAKRPGDAVLSEESADDPSRLSARRVWIIDPLDGSREFGEEGRTDWAVHVALWIDGALAAGAVALPAVGRTFSTWQAVQAAPDPEQLTLLVSRSRPPALVGDLAERLNARLHPMGSAGAKAMAVLRGAGSAYVHAGGQYEWDSAAPVAVALAHGLRVRRLDGSAPRYNQPDPSLPDLVICRPSAAPELWGALDALASHM</sequence>
<dbReference type="Pfam" id="PF00459">
    <property type="entry name" value="Inositol_P"/>
    <property type="match status" value="1"/>
</dbReference>
<dbReference type="InterPro" id="IPR050725">
    <property type="entry name" value="CysQ/Inositol_MonoPase"/>
</dbReference>
<dbReference type="Gene3D" id="3.40.190.80">
    <property type="match status" value="1"/>
</dbReference>
<organism evidence="1 2">
    <name type="scientific">Streptomyces ochraceiscleroticus</name>
    <dbReference type="NCBI Taxonomy" id="47761"/>
    <lineage>
        <taxon>Bacteria</taxon>
        <taxon>Bacillati</taxon>
        <taxon>Actinomycetota</taxon>
        <taxon>Actinomycetes</taxon>
        <taxon>Kitasatosporales</taxon>
        <taxon>Streptomycetaceae</taxon>
        <taxon>Streptomyces</taxon>
    </lineage>
</organism>
<dbReference type="EC" id="3.1.3.7" evidence="1"/>
<evidence type="ECO:0000313" key="2">
    <source>
        <dbReference type="Proteomes" id="UP001596139"/>
    </source>
</evidence>
<dbReference type="PANTHER" id="PTHR43028:SF5">
    <property type="entry name" value="3'(2'),5'-BISPHOSPHATE NUCLEOTIDASE 1"/>
    <property type="match status" value="1"/>
</dbReference>
<dbReference type="InterPro" id="IPR000760">
    <property type="entry name" value="Inositol_monophosphatase-like"/>
</dbReference>
<dbReference type="CDD" id="cd01638">
    <property type="entry name" value="CysQ"/>
    <property type="match status" value="1"/>
</dbReference>